<evidence type="ECO:0000313" key="3">
    <source>
        <dbReference type="Proteomes" id="UP000188354"/>
    </source>
</evidence>
<feature type="region of interest" description="Disordered" evidence="1">
    <location>
        <begin position="1"/>
        <end position="25"/>
    </location>
</feature>
<dbReference type="Proteomes" id="UP000188354">
    <property type="component" value="Chromosome LG15"/>
</dbReference>
<evidence type="ECO:0000313" key="2">
    <source>
        <dbReference type="EMBL" id="OIV97308.1"/>
    </source>
</evidence>
<feature type="compositionally biased region" description="Pro residues" evidence="1">
    <location>
        <begin position="1"/>
        <end position="22"/>
    </location>
</feature>
<evidence type="ECO:0000256" key="1">
    <source>
        <dbReference type="SAM" id="MobiDB-lite"/>
    </source>
</evidence>
<dbReference type="EMBL" id="CM007375">
    <property type="protein sequence ID" value="OIV97308.1"/>
    <property type="molecule type" value="Genomic_DNA"/>
</dbReference>
<reference evidence="2 3" key="1">
    <citation type="journal article" date="2017" name="Plant Biotechnol. J.">
        <title>A comprehensive draft genome sequence for lupin (Lupinus angustifolius), an emerging health food: insights into plant-microbe interactions and legume evolution.</title>
        <authorList>
            <person name="Hane J.K."/>
            <person name="Ming Y."/>
            <person name="Kamphuis L.G."/>
            <person name="Nelson M.N."/>
            <person name="Garg G."/>
            <person name="Atkins C.A."/>
            <person name="Bayer P.E."/>
            <person name="Bravo A."/>
            <person name="Bringans S."/>
            <person name="Cannon S."/>
            <person name="Edwards D."/>
            <person name="Foley R."/>
            <person name="Gao L.L."/>
            <person name="Harrison M.J."/>
            <person name="Huang W."/>
            <person name="Hurgobin B."/>
            <person name="Li S."/>
            <person name="Liu C.W."/>
            <person name="McGrath A."/>
            <person name="Morahan G."/>
            <person name="Murray J."/>
            <person name="Weller J."/>
            <person name="Jian J."/>
            <person name="Singh K.B."/>
        </authorList>
    </citation>
    <scope>NUCLEOTIDE SEQUENCE [LARGE SCALE GENOMIC DNA]</scope>
    <source>
        <strain evidence="3">cv. Tanjil</strain>
        <tissue evidence="2">Whole plant</tissue>
    </source>
</reference>
<organism evidence="2 3">
    <name type="scientific">Lupinus angustifolius</name>
    <name type="common">Narrow-leaved blue lupine</name>
    <dbReference type="NCBI Taxonomy" id="3871"/>
    <lineage>
        <taxon>Eukaryota</taxon>
        <taxon>Viridiplantae</taxon>
        <taxon>Streptophyta</taxon>
        <taxon>Embryophyta</taxon>
        <taxon>Tracheophyta</taxon>
        <taxon>Spermatophyta</taxon>
        <taxon>Magnoliopsida</taxon>
        <taxon>eudicotyledons</taxon>
        <taxon>Gunneridae</taxon>
        <taxon>Pentapetalae</taxon>
        <taxon>rosids</taxon>
        <taxon>fabids</taxon>
        <taxon>Fabales</taxon>
        <taxon>Fabaceae</taxon>
        <taxon>Papilionoideae</taxon>
        <taxon>50 kb inversion clade</taxon>
        <taxon>genistoids sensu lato</taxon>
        <taxon>core genistoids</taxon>
        <taxon>Genisteae</taxon>
        <taxon>Lupinus</taxon>
    </lineage>
</organism>
<keyword evidence="3" id="KW-1185">Reference proteome</keyword>
<accession>A0A4P1QXP5</accession>
<gene>
    <name evidence="2" type="ORF">TanjilG_07060</name>
</gene>
<dbReference type="Gramene" id="OIV97308">
    <property type="protein sequence ID" value="OIV97308"/>
    <property type="gene ID" value="TanjilG_07060"/>
</dbReference>
<protein>
    <submittedName>
        <fullName evidence="2">Uncharacterized protein</fullName>
    </submittedName>
</protein>
<name>A0A4P1QXP5_LUPAN</name>
<proteinExistence type="predicted"/>
<dbReference type="AlphaFoldDB" id="A0A4P1QXP5"/>
<sequence length="223" mass="25188">MENNPPPPPPPPSSPSPPPQPQALPMLWYGEEDQQHRNHVYLLTTPPITITLITPNITFRIIITDTTTTFTITRNNYDTGSQTDRTRRLHLVRSRQGHGIFLPDPYGLYNHLGLPIIIIITTTTLTVHLVLNPDEPIATMFGIHDSPSPFCRPLPGVRNRYEDSLRDTEFPFFITFNLQHRDSFISICIRISSNSITISAYTHNQSTEWVAIVSTIPPSITAL</sequence>